<gene>
    <name evidence="3" type="ORF">MoryE10_23120</name>
</gene>
<name>A0A8D4VQ48_9GAMM</name>
<reference evidence="3" key="1">
    <citation type="submission" date="2019-06" db="EMBL/GenBank/DDBJ databases">
        <title>Complete genome sequence of Methylogaea oryzae strain JCM16910.</title>
        <authorList>
            <person name="Asakawa S."/>
        </authorList>
    </citation>
    <scope>NUCLEOTIDE SEQUENCE</scope>
    <source>
        <strain evidence="3">E10</strain>
    </source>
</reference>
<proteinExistence type="predicted"/>
<evidence type="ECO:0000256" key="1">
    <source>
        <dbReference type="SAM" id="MobiDB-lite"/>
    </source>
</evidence>
<organism evidence="3 4">
    <name type="scientific">Methylogaea oryzae</name>
    <dbReference type="NCBI Taxonomy" id="1295382"/>
    <lineage>
        <taxon>Bacteria</taxon>
        <taxon>Pseudomonadati</taxon>
        <taxon>Pseudomonadota</taxon>
        <taxon>Gammaproteobacteria</taxon>
        <taxon>Methylococcales</taxon>
        <taxon>Methylococcaceae</taxon>
        <taxon>Methylogaea</taxon>
    </lineage>
</organism>
<dbReference type="Proteomes" id="UP000824988">
    <property type="component" value="Chromosome"/>
</dbReference>
<dbReference type="KEGG" id="moz:MoryE10_23120"/>
<feature type="domain" description="DUF2272" evidence="2">
    <location>
        <begin position="108"/>
        <end position="231"/>
    </location>
</feature>
<protein>
    <recommendedName>
        <fullName evidence="2">DUF2272 domain-containing protein</fullName>
    </recommendedName>
</protein>
<evidence type="ECO:0000313" key="3">
    <source>
        <dbReference type="EMBL" id="BBL71706.1"/>
    </source>
</evidence>
<dbReference type="AlphaFoldDB" id="A0A8D4VQ48"/>
<dbReference type="EMBL" id="AP019782">
    <property type="protein sequence ID" value="BBL71706.1"/>
    <property type="molecule type" value="Genomic_DNA"/>
</dbReference>
<sequence>MPDGPPGITPSAGVRPAFAVPGVRERMIQLARQEWALFGRPVVNYATAPPTLSYPPDARLAGDGDGDGGAAEGDGKPVEIRPPFLARVILYWYSVSKLPIVGYEGELRPWSAAFIAWLARGAGVPRAELPSTVLHWDYIEHILAAGEGGRFVARDARRYAPKPGDLICAPRGEGFVDVVSSFQRLRRGAYHCNIVVAARPGELDVIGGNVLDSVSLTHAALDAEGRVLPTADRPWVVVIEQRDVD</sequence>
<keyword evidence="4" id="KW-1185">Reference proteome</keyword>
<dbReference type="InterPro" id="IPR019262">
    <property type="entry name" value="DUF2272"/>
</dbReference>
<evidence type="ECO:0000259" key="2">
    <source>
        <dbReference type="Pfam" id="PF10030"/>
    </source>
</evidence>
<accession>A0A8D4VQ48</accession>
<feature type="region of interest" description="Disordered" evidence="1">
    <location>
        <begin position="54"/>
        <end position="76"/>
    </location>
</feature>
<evidence type="ECO:0000313" key="4">
    <source>
        <dbReference type="Proteomes" id="UP000824988"/>
    </source>
</evidence>
<dbReference type="Pfam" id="PF10030">
    <property type="entry name" value="DUF2272"/>
    <property type="match status" value="1"/>
</dbReference>